<dbReference type="AlphaFoldDB" id="A0A1G4IE13"/>
<keyword evidence="2" id="KW-1185">Reference proteome</keyword>
<dbReference type="GeneID" id="92376037"/>
<evidence type="ECO:0000313" key="2">
    <source>
        <dbReference type="Proteomes" id="UP000195570"/>
    </source>
</evidence>
<dbReference type="VEuPathDB" id="TriTrypDB:TEOVI_000209700"/>
<name>A0A1G4IE13_TRYEQ</name>
<dbReference type="RefSeq" id="XP_067081323.1">
    <property type="nucleotide sequence ID" value="XM_067225222.1"/>
</dbReference>
<protein>
    <submittedName>
        <fullName evidence="1">Uncharacterized protein</fullName>
    </submittedName>
</protein>
<comment type="caution">
    <text evidence="1">The sequence shown here is derived from an EMBL/GenBank/DDBJ whole genome shotgun (WGS) entry which is preliminary data.</text>
</comment>
<reference evidence="1" key="1">
    <citation type="submission" date="2016-09" db="EMBL/GenBank/DDBJ databases">
        <authorList>
            <person name="Hebert L."/>
            <person name="Moumen B."/>
        </authorList>
    </citation>
    <scope>NUCLEOTIDE SEQUENCE [LARGE SCALE GENOMIC DNA]</scope>
    <source>
        <strain evidence="1">OVI</strain>
    </source>
</reference>
<gene>
    <name evidence="1" type="ORF">TEOVI_000209700</name>
</gene>
<sequence length="361" mass="40084">MTSKTPSRRLTDVLRSNSKETLLRNAAELARVSASLSPEGIQTRFMRNQHLISPKSLRLLYDATIFSRWCAFAVYKPPFCPMRRAEASSNYHHVSVESFVEAAVRSRDVYPSIQREIRPDEVKVRVVNDINVFSSGPVVVTVADRHSFTRTLKGFTMRYDVLVAGHLPLTEPRAVATERLFPPVCAAEGSAVLHDTTGQTTSDGCSSSALSSSCVCTYQVKRNAYYSVHPVSLLEFTIIAPPTPLPPTIELFVRTHLDTCVIGDPSGATADAEESRAAKSSLGIIAMRGDCDFPRVFTHLRELSINTDVADSAGDVVSQKAIEFHCRNCFEPIIQRERIYSLKRRRVGLLDGAWTPEAEYM</sequence>
<organism evidence="1 2">
    <name type="scientific">Trypanosoma equiperdum</name>
    <dbReference type="NCBI Taxonomy" id="5694"/>
    <lineage>
        <taxon>Eukaryota</taxon>
        <taxon>Discoba</taxon>
        <taxon>Euglenozoa</taxon>
        <taxon>Kinetoplastea</taxon>
        <taxon>Metakinetoplastina</taxon>
        <taxon>Trypanosomatida</taxon>
        <taxon>Trypanosomatidae</taxon>
        <taxon>Trypanosoma</taxon>
    </lineage>
</organism>
<accession>A0A1G4IE13</accession>
<dbReference type="EMBL" id="CZPT02001461">
    <property type="protein sequence ID" value="SCU70523.1"/>
    <property type="molecule type" value="Genomic_DNA"/>
</dbReference>
<proteinExistence type="predicted"/>
<dbReference type="Proteomes" id="UP000195570">
    <property type="component" value="Unassembled WGS sequence"/>
</dbReference>
<evidence type="ECO:0000313" key="1">
    <source>
        <dbReference type="EMBL" id="SCU70523.1"/>
    </source>
</evidence>